<feature type="transmembrane region" description="Helical" evidence="11">
    <location>
        <begin position="372"/>
        <end position="389"/>
    </location>
</feature>
<evidence type="ECO:0000256" key="1">
    <source>
        <dbReference type="ARBA" id="ARBA00004651"/>
    </source>
</evidence>
<dbReference type="EMBL" id="SDKM01000020">
    <property type="protein sequence ID" value="RYP84914.1"/>
    <property type="molecule type" value="Genomic_DNA"/>
</dbReference>
<keyword evidence="2" id="KW-0813">Transport</keyword>
<comment type="subcellular location">
    <subcellularLocation>
        <location evidence="1">Cell membrane</location>
        <topology evidence="1">Multi-pass membrane protein</topology>
    </subcellularLocation>
</comment>
<evidence type="ECO:0000256" key="6">
    <source>
        <dbReference type="ARBA" id="ARBA00022692"/>
    </source>
</evidence>
<keyword evidence="8 11" id="KW-0472">Membrane</keyword>
<keyword evidence="3" id="KW-1003">Cell membrane</keyword>
<dbReference type="RefSeq" id="WP_134718389.1">
    <property type="nucleotide sequence ID" value="NZ_SDKM01000020.1"/>
</dbReference>
<feature type="transmembrane region" description="Helical" evidence="11">
    <location>
        <begin position="312"/>
        <end position="332"/>
    </location>
</feature>
<feature type="transmembrane region" description="Helical" evidence="11">
    <location>
        <begin position="73"/>
        <end position="93"/>
    </location>
</feature>
<feature type="transmembrane region" description="Helical" evidence="11">
    <location>
        <begin position="395"/>
        <end position="413"/>
    </location>
</feature>
<evidence type="ECO:0000313" key="12">
    <source>
        <dbReference type="EMBL" id="RYP84914.1"/>
    </source>
</evidence>
<feature type="transmembrane region" description="Helical" evidence="11">
    <location>
        <begin position="344"/>
        <end position="365"/>
    </location>
</feature>
<proteinExistence type="predicted"/>
<keyword evidence="4" id="KW-0997">Cell inner membrane</keyword>
<feature type="transmembrane region" description="Helical" evidence="11">
    <location>
        <begin position="231"/>
        <end position="249"/>
    </location>
</feature>
<organism evidence="12 13">
    <name type="scientific">Nocardioides guangzhouensis</name>
    <dbReference type="NCBI Taxonomy" id="2497878"/>
    <lineage>
        <taxon>Bacteria</taxon>
        <taxon>Bacillati</taxon>
        <taxon>Actinomycetota</taxon>
        <taxon>Actinomycetes</taxon>
        <taxon>Propionibacteriales</taxon>
        <taxon>Nocardioidaceae</taxon>
        <taxon>Nocardioides</taxon>
    </lineage>
</organism>
<dbReference type="CDD" id="cd06579">
    <property type="entry name" value="TM_PBP1_transp_AraH_like"/>
    <property type="match status" value="1"/>
</dbReference>
<feature type="transmembrane region" description="Helical" evidence="11">
    <location>
        <begin position="41"/>
        <end position="61"/>
    </location>
</feature>
<accession>A0A4Q4ZCL5</accession>
<dbReference type="Pfam" id="PF02653">
    <property type="entry name" value="BPD_transp_2"/>
    <property type="match status" value="1"/>
</dbReference>
<reference evidence="12 13" key="1">
    <citation type="submission" date="2019-01" db="EMBL/GenBank/DDBJ databases">
        <title>Nocardioides guangzhouensis sp. nov., an actinobacterium isolated from soil.</title>
        <authorList>
            <person name="Fu Y."/>
            <person name="Cai Y."/>
            <person name="Lin Z."/>
            <person name="Chen P."/>
        </authorList>
    </citation>
    <scope>NUCLEOTIDE SEQUENCE [LARGE SCALE GENOMIC DNA]</scope>
    <source>
        <strain evidence="12 13">130</strain>
    </source>
</reference>
<feature type="transmembrane region" description="Helical" evidence="11">
    <location>
        <begin position="152"/>
        <end position="171"/>
    </location>
</feature>
<evidence type="ECO:0000256" key="2">
    <source>
        <dbReference type="ARBA" id="ARBA00022448"/>
    </source>
</evidence>
<feature type="transmembrane region" description="Helical" evidence="11">
    <location>
        <begin position="122"/>
        <end position="145"/>
    </location>
</feature>
<gene>
    <name evidence="12" type="ORF">EKO23_14190</name>
</gene>
<evidence type="ECO:0000256" key="9">
    <source>
        <dbReference type="ARBA" id="ARBA00035611"/>
    </source>
</evidence>
<dbReference type="PANTHER" id="PTHR32196:SF32">
    <property type="entry name" value="XYLOSE TRANSPORT SYSTEM PERMEASE PROTEIN XYLH"/>
    <property type="match status" value="1"/>
</dbReference>
<keyword evidence="6 11" id="KW-0812">Transmembrane</keyword>
<dbReference type="GO" id="GO:0005886">
    <property type="term" value="C:plasma membrane"/>
    <property type="evidence" value="ECO:0007669"/>
    <property type="project" value="UniProtKB-SubCell"/>
</dbReference>
<protein>
    <recommendedName>
        <fullName evidence="10">Xylose transport system permease protein XylH</fullName>
    </recommendedName>
</protein>
<feature type="transmembrane region" description="Helical" evidence="11">
    <location>
        <begin position="264"/>
        <end position="283"/>
    </location>
</feature>
<evidence type="ECO:0000256" key="8">
    <source>
        <dbReference type="ARBA" id="ARBA00023136"/>
    </source>
</evidence>
<comment type="function">
    <text evidence="9">Part of the binding-protein-dependent transport system for D-xylose. Probably responsible for the translocation of the substrate across the membrane.</text>
</comment>
<feature type="transmembrane region" description="Helical" evidence="11">
    <location>
        <begin position="191"/>
        <end position="210"/>
    </location>
</feature>
<evidence type="ECO:0000256" key="7">
    <source>
        <dbReference type="ARBA" id="ARBA00022989"/>
    </source>
</evidence>
<keyword evidence="13" id="KW-1185">Reference proteome</keyword>
<evidence type="ECO:0000256" key="10">
    <source>
        <dbReference type="ARBA" id="ARBA00035686"/>
    </source>
</evidence>
<dbReference type="OrthoDB" id="3468954at2"/>
<dbReference type="GO" id="GO:0022857">
    <property type="term" value="F:transmembrane transporter activity"/>
    <property type="evidence" value="ECO:0007669"/>
    <property type="project" value="InterPro"/>
</dbReference>
<name>A0A4Q4ZCL5_9ACTN</name>
<sequence length="424" mass="44280">MSTTTTPAPSAPTPPVEEAHKETLGTIARDYVTKVRGGDVGSLPAVLGLIFLVIVFTSLRGETFTNQFNFANLFNQSAGVMVIAMGLVFVLLLGEIDLSAGFTAGTCAAVIGVCATERGWPWYLAILAGIATGAVIGLLIGLLVARLGIPSFVVTLAAFLGLQGVMLLIIGEGGTIPYRDDKLLAIMNKNLPVWLGWTLCIVGILAYGLVTYLRVKRRLDAGLGGGSLQLWALKTGAVAVVLLWMTYYFNLERSRNPALISLKGVPIVVVILFGLLVVLTFMLSRTAWGRHVYAVGGNAEAARRAGIAVAQVKLSCFMMCSSLAAVAGLLIASRDNSVSPSTGGSLTLLYAVGAAVIGGTSLFGGKGRIMDAVIGGLVIAVINNGMLMLDQPSGRVYLVTGLVLLLAASVDAISRRKARASGRV</sequence>
<evidence type="ECO:0000256" key="5">
    <source>
        <dbReference type="ARBA" id="ARBA00022597"/>
    </source>
</evidence>
<dbReference type="AlphaFoldDB" id="A0A4Q4ZCL5"/>
<evidence type="ECO:0000313" key="13">
    <source>
        <dbReference type="Proteomes" id="UP000295198"/>
    </source>
</evidence>
<evidence type="ECO:0000256" key="4">
    <source>
        <dbReference type="ARBA" id="ARBA00022519"/>
    </source>
</evidence>
<evidence type="ECO:0000256" key="11">
    <source>
        <dbReference type="SAM" id="Phobius"/>
    </source>
</evidence>
<dbReference type="Proteomes" id="UP000295198">
    <property type="component" value="Unassembled WGS sequence"/>
</dbReference>
<dbReference type="InterPro" id="IPR001851">
    <property type="entry name" value="ABC_transp_permease"/>
</dbReference>
<evidence type="ECO:0000256" key="3">
    <source>
        <dbReference type="ARBA" id="ARBA00022475"/>
    </source>
</evidence>
<keyword evidence="7 11" id="KW-1133">Transmembrane helix</keyword>
<keyword evidence="5" id="KW-0762">Sugar transport</keyword>
<comment type="caution">
    <text evidence="12">The sequence shown here is derived from an EMBL/GenBank/DDBJ whole genome shotgun (WGS) entry which is preliminary data.</text>
</comment>
<dbReference type="PANTHER" id="PTHR32196">
    <property type="entry name" value="ABC TRANSPORTER PERMEASE PROTEIN YPHD-RELATED-RELATED"/>
    <property type="match status" value="1"/>
</dbReference>